<evidence type="ECO:0000313" key="2">
    <source>
        <dbReference type="Proteomes" id="UP001519332"/>
    </source>
</evidence>
<name>A0ABS4TPQ5_9PSEU</name>
<dbReference type="Gene3D" id="3.40.50.300">
    <property type="entry name" value="P-loop containing nucleotide triphosphate hydrolases"/>
    <property type="match status" value="1"/>
</dbReference>
<dbReference type="InterPro" id="IPR027417">
    <property type="entry name" value="P-loop_NTPase"/>
</dbReference>
<sequence>MGRPERPLDASNGPIAAFAHDLRALRSRAGNPSYRELARTALFAPSVLSSAASGHRLPTLAVTLAFVSACGGDRTVWERRWREIAGQAAITGETREERVPSLSPAHVAFDPAQVTHSMIHMTRPAQLPMGSSTFVGREQALGEAAGLIETASPVKTPLLISGPIGVGKTAFALRLAAEVGPAFPHGQLYADLGECGRESQSANSIVRGFLRALGVPTHLVPDDPMQRIGLYRSLLAQRKLFVLLANVRDESQVRPLLAHTAHSQVVVTSRARLLGLDDTRRIDLDVFTRAESIALIGRLAGAARVQSEYEACEAIAEICGDLPLAVNIAGRRIAARAEWSIAYTAGQLADHDRLMDALCVGDVNVRDRFAAAYQQLPTAGRQAVQQLGLTGSGWTTAIGIASTMGIPIEAADELLESLVDAGILQRATVAGRYSVSTLLGAFVADAHRDAGPAPVTLVDRRARRTVLEPVRRVPGTTSDIH</sequence>
<dbReference type="PANTHER" id="PTHR47691:SF3">
    <property type="entry name" value="HTH-TYPE TRANSCRIPTIONAL REGULATOR RV0890C-RELATED"/>
    <property type="match status" value="1"/>
</dbReference>
<dbReference type="PRINTS" id="PR00364">
    <property type="entry name" value="DISEASERSIST"/>
</dbReference>
<proteinExistence type="predicted"/>
<keyword evidence="2" id="KW-1185">Reference proteome</keyword>
<comment type="caution">
    <text evidence="1">The sequence shown here is derived from an EMBL/GenBank/DDBJ whole genome shotgun (WGS) entry which is preliminary data.</text>
</comment>
<protein>
    <submittedName>
        <fullName evidence="1">DNA polymerase III delta prime subunit</fullName>
    </submittedName>
</protein>
<dbReference type="SUPFAM" id="SSF52540">
    <property type="entry name" value="P-loop containing nucleoside triphosphate hydrolases"/>
    <property type="match status" value="1"/>
</dbReference>
<dbReference type="PANTHER" id="PTHR47691">
    <property type="entry name" value="REGULATOR-RELATED"/>
    <property type="match status" value="1"/>
</dbReference>
<organism evidence="1 2">
    <name type="scientific">Kibdelosporangium banguiense</name>
    <dbReference type="NCBI Taxonomy" id="1365924"/>
    <lineage>
        <taxon>Bacteria</taxon>
        <taxon>Bacillati</taxon>
        <taxon>Actinomycetota</taxon>
        <taxon>Actinomycetes</taxon>
        <taxon>Pseudonocardiales</taxon>
        <taxon>Pseudonocardiaceae</taxon>
        <taxon>Kibdelosporangium</taxon>
    </lineage>
</organism>
<dbReference type="EMBL" id="JAGINW010000001">
    <property type="protein sequence ID" value="MBP2326385.1"/>
    <property type="molecule type" value="Genomic_DNA"/>
</dbReference>
<dbReference type="RefSeq" id="WP_209643457.1">
    <property type="nucleotide sequence ID" value="NZ_JAGINW010000001.1"/>
</dbReference>
<dbReference type="Proteomes" id="UP001519332">
    <property type="component" value="Unassembled WGS sequence"/>
</dbReference>
<evidence type="ECO:0000313" key="1">
    <source>
        <dbReference type="EMBL" id="MBP2326385.1"/>
    </source>
</evidence>
<reference evidence="1 2" key="1">
    <citation type="submission" date="2021-03" db="EMBL/GenBank/DDBJ databases">
        <title>Sequencing the genomes of 1000 actinobacteria strains.</title>
        <authorList>
            <person name="Klenk H.-P."/>
        </authorList>
    </citation>
    <scope>NUCLEOTIDE SEQUENCE [LARGE SCALE GENOMIC DNA]</scope>
    <source>
        <strain evidence="1 2">DSM 46670</strain>
    </source>
</reference>
<gene>
    <name evidence="1" type="ORF">JOF56_006770</name>
</gene>
<accession>A0ABS4TPQ5</accession>